<dbReference type="InterPro" id="IPR050204">
    <property type="entry name" value="AraC_XylS_family_regulators"/>
</dbReference>
<sequence>MAVVVAGAGTHHSLAGRHALAAGDVVLLRPGVWHEYERCADLVLYNCCFRPGLLRRELAWAREDALLGHLLWTAPYSLGRRGMLMARLDDAALQECMAPLRALDRLGSVAGPLHRGDIIGHLTLFLSALARVVAKEGNSRLSPPASPHPAVARAMRLLEGDLAHPWTLRELAEELPMVPGSLVRLFKSAVGLPPMAYLAQQRAEAAAALLLRDERPISQVGAAVGWPDPNYFARRFKAHFGLSARAYRSRFSDDSAFLRTWLHAES</sequence>
<dbReference type="SUPFAM" id="SSF46689">
    <property type="entry name" value="Homeodomain-like"/>
    <property type="match status" value="2"/>
</dbReference>
<evidence type="ECO:0000259" key="4">
    <source>
        <dbReference type="PROSITE" id="PS01124"/>
    </source>
</evidence>
<evidence type="ECO:0000256" key="2">
    <source>
        <dbReference type="ARBA" id="ARBA00023125"/>
    </source>
</evidence>
<keyword evidence="2" id="KW-0238">DNA-binding</keyword>
<dbReference type="InterPro" id="IPR018060">
    <property type="entry name" value="HTH_AraC"/>
</dbReference>
<dbReference type="SUPFAM" id="SSF51182">
    <property type="entry name" value="RmlC-like cupins"/>
    <property type="match status" value="1"/>
</dbReference>
<dbReference type="Gene3D" id="1.10.10.60">
    <property type="entry name" value="Homeodomain-like"/>
    <property type="match status" value="2"/>
</dbReference>
<dbReference type="EMBL" id="JAKRKC020000002">
    <property type="protein sequence ID" value="MCK2220455.1"/>
    <property type="molecule type" value="Genomic_DNA"/>
</dbReference>
<dbReference type="Proteomes" id="UP001317259">
    <property type="component" value="Unassembled WGS sequence"/>
</dbReference>
<dbReference type="PROSITE" id="PS01124">
    <property type="entry name" value="HTH_ARAC_FAMILY_2"/>
    <property type="match status" value="1"/>
</dbReference>
<dbReference type="InterPro" id="IPR003313">
    <property type="entry name" value="AraC-bd"/>
</dbReference>
<accession>A0ABT0G872</accession>
<dbReference type="Pfam" id="PF02311">
    <property type="entry name" value="AraC_binding"/>
    <property type="match status" value="1"/>
</dbReference>
<comment type="caution">
    <text evidence="5">The sequence shown here is derived from an EMBL/GenBank/DDBJ whole genome shotgun (WGS) entry which is preliminary data.</text>
</comment>
<reference evidence="5 6" key="1">
    <citation type="submission" date="2022-04" db="EMBL/GenBank/DDBJ databases">
        <title>Genome draft of Actinomadura sp. ATCC 31491.</title>
        <authorList>
            <person name="Shi X."/>
            <person name="Du Y."/>
        </authorList>
    </citation>
    <scope>NUCLEOTIDE SEQUENCE [LARGE SCALE GENOMIC DNA]</scope>
    <source>
        <strain evidence="5 6">ATCC 31491</strain>
    </source>
</reference>
<feature type="domain" description="HTH araC/xylS-type" evidence="4">
    <location>
        <begin position="152"/>
        <end position="250"/>
    </location>
</feature>
<dbReference type="InterPro" id="IPR011051">
    <property type="entry name" value="RmlC_Cupin_sf"/>
</dbReference>
<gene>
    <name evidence="5" type="ORF">MF672_042620</name>
</gene>
<dbReference type="PANTHER" id="PTHR46796">
    <property type="entry name" value="HTH-TYPE TRANSCRIPTIONAL ACTIVATOR RHAS-RELATED"/>
    <property type="match status" value="1"/>
</dbReference>
<evidence type="ECO:0000313" key="6">
    <source>
        <dbReference type="Proteomes" id="UP001317259"/>
    </source>
</evidence>
<protein>
    <submittedName>
        <fullName evidence="5">AraC family transcriptional regulator</fullName>
    </submittedName>
</protein>
<keyword evidence="6" id="KW-1185">Reference proteome</keyword>
<organism evidence="5 6">
    <name type="scientific">Actinomadura luzonensis</name>
    <dbReference type="NCBI Taxonomy" id="2805427"/>
    <lineage>
        <taxon>Bacteria</taxon>
        <taxon>Bacillati</taxon>
        <taxon>Actinomycetota</taxon>
        <taxon>Actinomycetes</taxon>
        <taxon>Streptosporangiales</taxon>
        <taxon>Thermomonosporaceae</taxon>
        <taxon>Actinomadura</taxon>
    </lineage>
</organism>
<keyword evidence="3" id="KW-0804">Transcription</keyword>
<keyword evidence="1" id="KW-0805">Transcription regulation</keyword>
<evidence type="ECO:0000313" key="5">
    <source>
        <dbReference type="EMBL" id="MCK2220455.1"/>
    </source>
</evidence>
<dbReference type="Pfam" id="PF12833">
    <property type="entry name" value="HTH_18"/>
    <property type="match status" value="1"/>
</dbReference>
<name>A0ABT0G872_9ACTN</name>
<proteinExistence type="predicted"/>
<dbReference type="SMART" id="SM00342">
    <property type="entry name" value="HTH_ARAC"/>
    <property type="match status" value="1"/>
</dbReference>
<dbReference type="InterPro" id="IPR009057">
    <property type="entry name" value="Homeodomain-like_sf"/>
</dbReference>
<evidence type="ECO:0000256" key="1">
    <source>
        <dbReference type="ARBA" id="ARBA00023015"/>
    </source>
</evidence>
<evidence type="ECO:0000256" key="3">
    <source>
        <dbReference type="ARBA" id="ARBA00023163"/>
    </source>
</evidence>